<keyword evidence="2" id="KW-1185">Reference proteome</keyword>
<dbReference type="EMBL" id="OX597837">
    <property type="protein sequence ID" value="CAI9739868.1"/>
    <property type="molecule type" value="Genomic_DNA"/>
</dbReference>
<evidence type="ECO:0008006" key="3">
    <source>
        <dbReference type="Google" id="ProtNLM"/>
    </source>
</evidence>
<dbReference type="Pfam" id="PF15684">
    <property type="entry name" value="AROS"/>
    <property type="match status" value="1"/>
</dbReference>
<gene>
    <name evidence="1" type="ORF">OCTVUL_1B028021</name>
</gene>
<dbReference type="Proteomes" id="UP001162480">
    <property type="component" value="Chromosome 24"/>
</dbReference>
<dbReference type="AlphaFoldDB" id="A0AA36FN46"/>
<reference evidence="1" key="1">
    <citation type="submission" date="2023-08" db="EMBL/GenBank/DDBJ databases">
        <authorList>
            <person name="Alioto T."/>
            <person name="Alioto T."/>
            <person name="Gomez Garrido J."/>
        </authorList>
    </citation>
    <scope>NUCLEOTIDE SEQUENCE</scope>
</reference>
<protein>
    <recommendedName>
        <fullName evidence="3">40S ribosomal protein S19-binding protein 1</fullName>
    </recommendedName>
</protein>
<organism evidence="1 2">
    <name type="scientific">Octopus vulgaris</name>
    <name type="common">Common octopus</name>
    <dbReference type="NCBI Taxonomy" id="6645"/>
    <lineage>
        <taxon>Eukaryota</taxon>
        <taxon>Metazoa</taxon>
        <taxon>Spiralia</taxon>
        <taxon>Lophotrochozoa</taxon>
        <taxon>Mollusca</taxon>
        <taxon>Cephalopoda</taxon>
        <taxon>Coleoidea</taxon>
        <taxon>Octopodiformes</taxon>
        <taxon>Octopoda</taxon>
        <taxon>Incirrata</taxon>
        <taxon>Octopodidae</taxon>
        <taxon>Octopus</taxon>
    </lineage>
</organism>
<proteinExistence type="predicted"/>
<evidence type="ECO:0000313" key="2">
    <source>
        <dbReference type="Proteomes" id="UP001162480"/>
    </source>
</evidence>
<sequence length="134" mass="15398">MSMEALKKALFHFEEPPSSFAKCMKIDAMSAGTETTTKKKKKKVHKSIVEKLQAGHRKNCLDDNLQALQMFARKRKAATSGHINEIMKNTSNSKKKFIFGKKHNAKKKKKVTKKSAFDESDFENFFKEYHGLKK</sequence>
<accession>A0AA36FN46</accession>
<dbReference type="InterPro" id="IPR023262">
    <property type="entry name" value="AROS"/>
</dbReference>
<name>A0AA36FN46_OCTVU</name>
<evidence type="ECO:0000313" key="1">
    <source>
        <dbReference type="EMBL" id="CAI9739868.1"/>
    </source>
</evidence>